<dbReference type="InterPro" id="IPR013762">
    <property type="entry name" value="Integrase-like_cat_sf"/>
</dbReference>
<reference evidence="3" key="1">
    <citation type="submission" date="2019-03" db="EMBL/GenBank/DDBJ databases">
        <title>Lake Tanganyika Metagenome-Assembled Genomes (MAGs).</title>
        <authorList>
            <person name="Tran P."/>
        </authorList>
    </citation>
    <scope>NUCLEOTIDE SEQUENCE</scope>
    <source>
        <strain evidence="3">K_DeepCast_65m_m2_066</strain>
    </source>
</reference>
<name>A0A937W2B2_UNCTE</name>
<dbReference type="AlphaFoldDB" id="A0A937W2B2"/>
<dbReference type="GO" id="GO:0003677">
    <property type="term" value="F:DNA binding"/>
    <property type="evidence" value="ECO:0007669"/>
    <property type="project" value="InterPro"/>
</dbReference>
<protein>
    <submittedName>
        <fullName evidence="3">Site-specific integrase</fullName>
    </submittedName>
</protein>
<dbReference type="GO" id="GO:0006310">
    <property type="term" value="P:DNA recombination"/>
    <property type="evidence" value="ECO:0007669"/>
    <property type="project" value="UniProtKB-KW"/>
</dbReference>
<dbReference type="EMBL" id="VGLS01000262">
    <property type="protein sequence ID" value="MBM3224124.1"/>
    <property type="molecule type" value="Genomic_DNA"/>
</dbReference>
<keyword evidence="1" id="KW-0233">DNA recombination</keyword>
<evidence type="ECO:0000313" key="4">
    <source>
        <dbReference type="Proteomes" id="UP000712673"/>
    </source>
</evidence>
<comment type="caution">
    <text evidence="3">The sequence shown here is derived from an EMBL/GenBank/DDBJ whole genome shotgun (WGS) entry which is preliminary data.</text>
</comment>
<proteinExistence type="predicted"/>
<dbReference type="GO" id="GO:0015074">
    <property type="term" value="P:DNA integration"/>
    <property type="evidence" value="ECO:0007669"/>
    <property type="project" value="InterPro"/>
</dbReference>
<dbReference type="SUPFAM" id="SSF56349">
    <property type="entry name" value="DNA breaking-rejoining enzymes"/>
    <property type="match status" value="1"/>
</dbReference>
<dbReference type="PROSITE" id="PS51898">
    <property type="entry name" value="TYR_RECOMBINASE"/>
    <property type="match status" value="1"/>
</dbReference>
<evidence type="ECO:0000259" key="2">
    <source>
        <dbReference type="PROSITE" id="PS51898"/>
    </source>
</evidence>
<organism evidence="3 4">
    <name type="scientific">Tectimicrobiota bacterium</name>
    <dbReference type="NCBI Taxonomy" id="2528274"/>
    <lineage>
        <taxon>Bacteria</taxon>
        <taxon>Pseudomonadati</taxon>
        <taxon>Nitrospinota/Tectimicrobiota group</taxon>
        <taxon>Candidatus Tectimicrobiota</taxon>
    </lineage>
</organism>
<dbReference type="Pfam" id="PF00589">
    <property type="entry name" value="Phage_integrase"/>
    <property type="match status" value="1"/>
</dbReference>
<evidence type="ECO:0000256" key="1">
    <source>
        <dbReference type="ARBA" id="ARBA00023172"/>
    </source>
</evidence>
<dbReference type="Gene3D" id="1.10.443.10">
    <property type="entry name" value="Intergrase catalytic core"/>
    <property type="match status" value="1"/>
</dbReference>
<dbReference type="InterPro" id="IPR002104">
    <property type="entry name" value="Integrase_catalytic"/>
</dbReference>
<evidence type="ECO:0000313" key="3">
    <source>
        <dbReference type="EMBL" id="MBM3224124.1"/>
    </source>
</evidence>
<accession>A0A937W2B2</accession>
<dbReference type="Proteomes" id="UP000712673">
    <property type="component" value="Unassembled WGS sequence"/>
</dbReference>
<feature type="domain" description="Tyr recombinase" evidence="2">
    <location>
        <begin position="1"/>
        <end position="77"/>
    </location>
</feature>
<dbReference type="InterPro" id="IPR011010">
    <property type="entry name" value="DNA_brk_join_enz"/>
</dbReference>
<gene>
    <name evidence="3" type="ORF">FJZ47_10010</name>
</gene>
<feature type="non-terminal residue" evidence="3">
    <location>
        <position position="77"/>
    </location>
</feature>
<sequence length="77" mass="8773">MLESGRLHCPREHVLFLCALRTGMRLGELLGLQWGDIDFHGRFIDVRRNRVAGRTTTPKNGKTRRVDMSAQLAQALQ</sequence>